<dbReference type="STRING" id="1121449.SAMN02745704_01377"/>
<dbReference type="Proteomes" id="UP000190027">
    <property type="component" value="Unassembled WGS sequence"/>
</dbReference>
<dbReference type="CDD" id="cd02976">
    <property type="entry name" value="NrdH"/>
    <property type="match status" value="1"/>
</dbReference>
<protein>
    <submittedName>
        <fullName evidence="2">Glutaredoxin</fullName>
    </submittedName>
</protein>
<dbReference type="Pfam" id="PF00462">
    <property type="entry name" value="Glutaredoxin"/>
    <property type="match status" value="1"/>
</dbReference>
<keyword evidence="3" id="KW-1185">Reference proteome</keyword>
<evidence type="ECO:0000259" key="1">
    <source>
        <dbReference type="Pfam" id="PF00462"/>
    </source>
</evidence>
<dbReference type="EMBL" id="FUYC01000004">
    <property type="protein sequence ID" value="SKA80605.1"/>
    <property type="molecule type" value="Genomic_DNA"/>
</dbReference>
<reference evidence="2 3" key="1">
    <citation type="submission" date="2017-02" db="EMBL/GenBank/DDBJ databases">
        <authorList>
            <person name="Peterson S.W."/>
        </authorList>
    </citation>
    <scope>NUCLEOTIDE SEQUENCE [LARGE SCALE GENOMIC DNA]</scope>
    <source>
        <strain evidence="2 3">DSM 16080</strain>
    </source>
</reference>
<feature type="domain" description="Glutaredoxin" evidence="1">
    <location>
        <begin position="5"/>
        <end position="69"/>
    </location>
</feature>
<dbReference type="PROSITE" id="PS51354">
    <property type="entry name" value="GLUTAREDOXIN_2"/>
    <property type="match status" value="1"/>
</dbReference>
<dbReference type="InterPro" id="IPR036249">
    <property type="entry name" value="Thioredoxin-like_sf"/>
</dbReference>
<dbReference type="SUPFAM" id="SSF52833">
    <property type="entry name" value="Thioredoxin-like"/>
    <property type="match status" value="1"/>
</dbReference>
<accession>A0A1T4WUR0</accession>
<name>A0A1T4WUR0_9BACT</name>
<gene>
    <name evidence="2" type="ORF">SAMN02745704_01377</name>
</gene>
<evidence type="ECO:0000313" key="3">
    <source>
        <dbReference type="Proteomes" id="UP000190027"/>
    </source>
</evidence>
<dbReference type="RefSeq" id="WP_078716947.1">
    <property type="nucleotide sequence ID" value="NZ_FUYC01000004.1"/>
</dbReference>
<dbReference type="Gene3D" id="3.40.30.10">
    <property type="entry name" value="Glutaredoxin"/>
    <property type="match status" value="1"/>
</dbReference>
<sequence>MSHHVEFYGLSTCIHCKKALQYLEECEVACDPVFVDKLEGEERKSTIAKVKEHNPAVSFPTLVINGKVVVGFNKDKIDAALGK</sequence>
<evidence type="ECO:0000313" key="2">
    <source>
        <dbReference type="EMBL" id="SKA80605.1"/>
    </source>
</evidence>
<dbReference type="InterPro" id="IPR002109">
    <property type="entry name" value="Glutaredoxin"/>
</dbReference>
<organism evidence="2 3">
    <name type="scientific">Paucidesulfovibrio gracilis DSM 16080</name>
    <dbReference type="NCBI Taxonomy" id="1121449"/>
    <lineage>
        <taxon>Bacteria</taxon>
        <taxon>Pseudomonadati</taxon>
        <taxon>Thermodesulfobacteriota</taxon>
        <taxon>Desulfovibrionia</taxon>
        <taxon>Desulfovibrionales</taxon>
        <taxon>Desulfovibrionaceae</taxon>
        <taxon>Paucidesulfovibrio</taxon>
    </lineage>
</organism>
<dbReference type="AlphaFoldDB" id="A0A1T4WUR0"/>
<dbReference type="OrthoDB" id="9795531at2"/>
<proteinExistence type="predicted"/>